<proteinExistence type="predicted"/>
<protein>
    <submittedName>
        <fullName evidence="1">Uncharacterized protein</fullName>
    </submittedName>
</protein>
<gene>
    <name evidence="1" type="ORF">ASZ90_005899</name>
</gene>
<organism evidence="1">
    <name type="scientific">hydrocarbon metagenome</name>
    <dbReference type="NCBI Taxonomy" id="938273"/>
    <lineage>
        <taxon>unclassified sequences</taxon>
        <taxon>metagenomes</taxon>
        <taxon>ecological metagenomes</taxon>
    </lineage>
</organism>
<comment type="caution">
    <text evidence="1">The sequence shown here is derived from an EMBL/GenBank/DDBJ whole genome shotgun (WGS) entry which is preliminary data.</text>
</comment>
<dbReference type="AlphaFoldDB" id="A0A0W8FUA5"/>
<dbReference type="EMBL" id="LNQE01000852">
    <property type="protein sequence ID" value="KUG24302.1"/>
    <property type="molecule type" value="Genomic_DNA"/>
</dbReference>
<reference evidence="1" key="1">
    <citation type="journal article" date="2015" name="Proc. Natl. Acad. Sci. U.S.A.">
        <title>Networks of energetic and metabolic interactions define dynamics in microbial communities.</title>
        <authorList>
            <person name="Embree M."/>
            <person name="Liu J.K."/>
            <person name="Al-Bassam M.M."/>
            <person name="Zengler K."/>
        </authorList>
    </citation>
    <scope>NUCLEOTIDE SEQUENCE</scope>
</reference>
<accession>A0A0W8FUA5</accession>
<sequence length="49" mass="5812">MFKGLFPSRCFLKNKKPIVFKYIKANQSFDSFQMPLAVLLAEKQLLLYR</sequence>
<evidence type="ECO:0000313" key="1">
    <source>
        <dbReference type="EMBL" id="KUG24302.1"/>
    </source>
</evidence>
<name>A0A0W8FUA5_9ZZZZ</name>